<dbReference type="Proteomes" id="UP001497482">
    <property type="component" value="Chromosome 22"/>
</dbReference>
<evidence type="ECO:0008006" key="4">
    <source>
        <dbReference type="Google" id="ProtNLM"/>
    </source>
</evidence>
<dbReference type="EMBL" id="OZ035844">
    <property type="protein sequence ID" value="CAL1598037.1"/>
    <property type="molecule type" value="Genomic_DNA"/>
</dbReference>
<proteinExistence type="inferred from homology"/>
<accession>A0AAV2L6U6</accession>
<dbReference type="Pfam" id="PF21052">
    <property type="entry name" value="EFR3_ARM"/>
    <property type="match status" value="1"/>
</dbReference>
<dbReference type="Pfam" id="PF00612">
    <property type="entry name" value="IQ"/>
    <property type="match status" value="3"/>
</dbReference>
<dbReference type="InterPro" id="IPR049152">
    <property type="entry name" value="EFR3-like_ARM"/>
</dbReference>
<evidence type="ECO:0000313" key="3">
    <source>
        <dbReference type="Proteomes" id="UP001497482"/>
    </source>
</evidence>
<dbReference type="GO" id="GO:0072659">
    <property type="term" value="P:protein localization to plasma membrane"/>
    <property type="evidence" value="ECO:0007669"/>
    <property type="project" value="TreeGrafter"/>
</dbReference>
<dbReference type="CDD" id="cd23767">
    <property type="entry name" value="IQCD"/>
    <property type="match status" value="1"/>
</dbReference>
<dbReference type="PROSITE" id="PS50096">
    <property type="entry name" value="IQ"/>
    <property type="match status" value="2"/>
</dbReference>
<keyword evidence="3" id="KW-1185">Reference proteome</keyword>
<dbReference type="InterPro" id="IPR051851">
    <property type="entry name" value="EFR3_Homologs"/>
</dbReference>
<dbReference type="InterPro" id="IPR016024">
    <property type="entry name" value="ARM-type_fold"/>
</dbReference>
<protein>
    <recommendedName>
        <fullName evidence="4">IQ motif containing B1</fullName>
    </recommendedName>
</protein>
<reference evidence="2 3" key="1">
    <citation type="submission" date="2024-04" db="EMBL/GenBank/DDBJ databases">
        <authorList>
            <person name="Waldvogel A.-M."/>
            <person name="Schoenle A."/>
        </authorList>
    </citation>
    <scope>NUCLEOTIDE SEQUENCE [LARGE SCALE GENOMIC DNA]</scope>
</reference>
<dbReference type="Gene3D" id="1.20.5.190">
    <property type="match status" value="2"/>
</dbReference>
<comment type="similarity">
    <text evidence="1">Belongs to the EFR3 family.</text>
</comment>
<evidence type="ECO:0000256" key="1">
    <source>
        <dbReference type="ARBA" id="ARBA00010216"/>
    </source>
</evidence>
<dbReference type="SUPFAM" id="SSF48371">
    <property type="entry name" value="ARM repeat"/>
    <property type="match status" value="1"/>
</dbReference>
<sequence length="1042" mass="118674">MWTEVLHVASLQTGGTLSRLKCRLFESGVLSGCVSLLEQRHVRGEWSGATALAQTISSCCVGADPGDRSEAFDRLFLPSVISTLLSLAARIMKLKLGATTKKLGSCVDLLQKILDSVSWILQTHTHLSAQVLSSRHYEMLQICEEASVSLLCVQLWTHTCSHREFLSRLTNDCLSLLLNDVISQLAVSTDAEVGGACVRLMLVLAHQLKARLPPLLQDFRGLDRLLDNDWRGQGFDQEVDQLINIVQSSESMEQTERVRAACVIQAFWRSHRTRRRVKSLRKSVKTLQTKYRSHRQQQQKQQEAKLWEETLRYQVDLRRQQARRNFHLKQRQLLQLLPPEQVGCYLQQCELQAAELIQSQWRGFTQRRRFKRMREERDAQRREERAAAVIQRAVRHFLSRRRSAKIPPSLFWIGQRGLTDRRRAELKKQVHDYITLHTSSRVSVEECLRLHGDVQQLLASQSVVQQRIQEQRIEALKAQSNTLLRAMRDAPALSAVTHTQMTSFLSGSTHIAARARDSHNALLQAQRFPWWRRSVIGPDAEENQSQGLSKLVSMMCSLPRCLSMPRGMSLAPPPGIRRSVAITLTTACRAPVRLLQDVLSVCDHQTSHSGLCCCWALRPRYKRLVDNIFPENPEDGLVKANMEKLTFFALSAPEKLDRIAAYLSERLTRDLHRHRYGYVQIAVEALEQLLSACHSQSINLLVESFLRTLRLLLESERAQLHELATGAFVAFANIQEDSPSYHRSYDFFVSRFSQMCLCENEDQETQDRIRVSGIRGLQGVVRKTVDNEFHINIWEPQHMEQILPALMVNLQTENIHSGSPAEQTELCFRDLLSRAAYGHITNAIKPVLMHLDSHHLWEEDFAVHVFQIVMCSIQHSHLVVQLILGHLDANSRSAASVRTGIVQVLRAAVTKATGSIGPTVLEVFNTLLRQLRQSVDYELTGYYDNVGKRQTSSAEERELQDAVVHTIGSFAHTLPVYQRSEVMLFIMGKIPVPGMYPDLGSPTKGLEDLPYLSVFLLFRQHIWRIIMIQVDFDALNTSSLTL</sequence>
<dbReference type="GO" id="GO:0005886">
    <property type="term" value="C:plasma membrane"/>
    <property type="evidence" value="ECO:0007669"/>
    <property type="project" value="TreeGrafter"/>
</dbReference>
<dbReference type="SMART" id="SM00015">
    <property type="entry name" value="IQ"/>
    <property type="match status" value="3"/>
</dbReference>
<organism evidence="2 3">
    <name type="scientific">Knipowitschia caucasica</name>
    <name type="common">Caucasian dwarf goby</name>
    <name type="synonym">Pomatoschistus caucasicus</name>
    <dbReference type="NCBI Taxonomy" id="637954"/>
    <lineage>
        <taxon>Eukaryota</taxon>
        <taxon>Metazoa</taxon>
        <taxon>Chordata</taxon>
        <taxon>Craniata</taxon>
        <taxon>Vertebrata</taxon>
        <taxon>Euteleostomi</taxon>
        <taxon>Actinopterygii</taxon>
        <taxon>Neopterygii</taxon>
        <taxon>Teleostei</taxon>
        <taxon>Neoteleostei</taxon>
        <taxon>Acanthomorphata</taxon>
        <taxon>Gobiaria</taxon>
        <taxon>Gobiiformes</taxon>
        <taxon>Gobioidei</taxon>
        <taxon>Gobiidae</taxon>
        <taxon>Gobiinae</taxon>
        <taxon>Knipowitschia</taxon>
    </lineage>
</organism>
<dbReference type="PANTHER" id="PTHR12444:SF4">
    <property type="entry name" value="PROTEIN EFR3 HOMOLOG B"/>
    <property type="match status" value="1"/>
</dbReference>
<evidence type="ECO:0000313" key="2">
    <source>
        <dbReference type="EMBL" id="CAL1598037.1"/>
    </source>
</evidence>
<name>A0AAV2L6U6_KNICA</name>
<dbReference type="PANTHER" id="PTHR12444">
    <property type="entry name" value="PROTEIN EFR3 HOMOLOG CMP44E"/>
    <property type="match status" value="1"/>
</dbReference>
<gene>
    <name evidence="2" type="ORF">KC01_LOCUS26486</name>
</gene>
<dbReference type="InterPro" id="IPR000048">
    <property type="entry name" value="IQ_motif_EF-hand-BS"/>
</dbReference>
<dbReference type="AlphaFoldDB" id="A0AAV2L6U6"/>